<evidence type="ECO:0000259" key="4">
    <source>
        <dbReference type="PROSITE" id="PS01124"/>
    </source>
</evidence>
<keyword evidence="3" id="KW-0804">Transcription</keyword>
<dbReference type="AlphaFoldDB" id="A0A1H8KJ61"/>
<dbReference type="Proteomes" id="UP000199300">
    <property type="component" value="Unassembled WGS sequence"/>
</dbReference>
<name>A0A1H8KJ61_9BACI</name>
<dbReference type="PROSITE" id="PS01124">
    <property type="entry name" value="HTH_ARAC_FAMILY_2"/>
    <property type="match status" value="1"/>
</dbReference>
<dbReference type="SMART" id="SM00342">
    <property type="entry name" value="HTH_ARAC"/>
    <property type="match status" value="1"/>
</dbReference>
<keyword evidence="1" id="KW-0805">Transcription regulation</keyword>
<dbReference type="SUPFAM" id="SSF46689">
    <property type="entry name" value="Homeodomain-like"/>
    <property type="match status" value="2"/>
</dbReference>
<dbReference type="GO" id="GO:0043565">
    <property type="term" value="F:sequence-specific DNA binding"/>
    <property type="evidence" value="ECO:0007669"/>
    <property type="project" value="InterPro"/>
</dbReference>
<dbReference type="EMBL" id="FODJ01000002">
    <property type="protein sequence ID" value="SEN93003.1"/>
    <property type="molecule type" value="Genomic_DNA"/>
</dbReference>
<dbReference type="Gene3D" id="1.10.10.60">
    <property type="entry name" value="Homeodomain-like"/>
    <property type="match status" value="2"/>
</dbReference>
<evidence type="ECO:0000313" key="5">
    <source>
        <dbReference type="EMBL" id="SEN93003.1"/>
    </source>
</evidence>
<keyword evidence="2 5" id="KW-0238">DNA-binding</keyword>
<dbReference type="STRING" id="872970.SAMN04488134_102309"/>
<reference evidence="5 6" key="1">
    <citation type="submission" date="2016-10" db="EMBL/GenBank/DDBJ databases">
        <authorList>
            <person name="de Groot N.N."/>
        </authorList>
    </citation>
    <scope>NUCLEOTIDE SEQUENCE [LARGE SCALE GENOMIC DNA]</scope>
    <source>
        <strain evidence="5 6">CGMCC 1.10434</strain>
    </source>
</reference>
<evidence type="ECO:0000313" key="6">
    <source>
        <dbReference type="Proteomes" id="UP000199300"/>
    </source>
</evidence>
<evidence type="ECO:0000256" key="2">
    <source>
        <dbReference type="ARBA" id="ARBA00023125"/>
    </source>
</evidence>
<dbReference type="InterPro" id="IPR003313">
    <property type="entry name" value="AraC-bd"/>
</dbReference>
<evidence type="ECO:0000256" key="1">
    <source>
        <dbReference type="ARBA" id="ARBA00023015"/>
    </source>
</evidence>
<dbReference type="Gene3D" id="2.60.120.280">
    <property type="entry name" value="Regulatory protein AraC"/>
    <property type="match status" value="1"/>
</dbReference>
<dbReference type="SUPFAM" id="SSF51215">
    <property type="entry name" value="Regulatory protein AraC"/>
    <property type="match status" value="1"/>
</dbReference>
<dbReference type="PANTHER" id="PTHR43280:SF28">
    <property type="entry name" value="HTH-TYPE TRANSCRIPTIONAL ACTIVATOR RHAS"/>
    <property type="match status" value="1"/>
</dbReference>
<protein>
    <submittedName>
        <fullName evidence="5">AraC-type DNA-binding protein</fullName>
    </submittedName>
</protein>
<evidence type="ECO:0000256" key="3">
    <source>
        <dbReference type="ARBA" id="ARBA00023163"/>
    </source>
</evidence>
<dbReference type="PRINTS" id="PR00032">
    <property type="entry name" value="HTHARAC"/>
</dbReference>
<sequence length="291" mass="34097">MAPDKVYGFRFKGEVQQRIAGLHTIGKESRTSHTYSWDGLKRQEQDRIVFQYTLNGQGRIRIKDNVYTLTKNEAFLINIPSDHCYYLPSDSDHWDFIFITLYGEEAARHYHTITHKHGHIFTMPIDTRPIRHIFKIIEIIETIGIKDAFEASGYAYSFLMEYLHYLEFKQQQQSERPASINKAVAFIKAQYAKDISLDNIVKVSGLSKYHFTRLFTRTLHKTPVQYLTKVRIEQALQLLRHTDQSIDEIAKTVGYASHNYFSKVFKATLGETPTQYRQNKFVMPVDRLFID</sequence>
<dbReference type="RefSeq" id="WP_091495639.1">
    <property type="nucleotide sequence ID" value="NZ_FODJ01000002.1"/>
</dbReference>
<dbReference type="InterPro" id="IPR037923">
    <property type="entry name" value="HTH-like"/>
</dbReference>
<dbReference type="InterPro" id="IPR018060">
    <property type="entry name" value="HTH_AraC"/>
</dbReference>
<dbReference type="OrthoDB" id="2237754at2"/>
<keyword evidence="6" id="KW-1185">Reference proteome</keyword>
<dbReference type="InterPro" id="IPR020449">
    <property type="entry name" value="Tscrpt_reg_AraC-type_HTH"/>
</dbReference>
<accession>A0A1H8KJ61</accession>
<dbReference type="GO" id="GO:0003700">
    <property type="term" value="F:DNA-binding transcription factor activity"/>
    <property type="evidence" value="ECO:0007669"/>
    <property type="project" value="InterPro"/>
</dbReference>
<dbReference type="Pfam" id="PF02311">
    <property type="entry name" value="AraC_binding"/>
    <property type="match status" value="1"/>
</dbReference>
<dbReference type="InterPro" id="IPR009057">
    <property type="entry name" value="Homeodomain-like_sf"/>
</dbReference>
<dbReference type="Pfam" id="PF12833">
    <property type="entry name" value="HTH_18"/>
    <property type="match status" value="1"/>
</dbReference>
<organism evidence="5 6">
    <name type="scientific">Amphibacillus marinus</name>
    <dbReference type="NCBI Taxonomy" id="872970"/>
    <lineage>
        <taxon>Bacteria</taxon>
        <taxon>Bacillati</taxon>
        <taxon>Bacillota</taxon>
        <taxon>Bacilli</taxon>
        <taxon>Bacillales</taxon>
        <taxon>Bacillaceae</taxon>
        <taxon>Amphibacillus</taxon>
    </lineage>
</organism>
<feature type="domain" description="HTH araC/xylS-type" evidence="4">
    <location>
        <begin position="181"/>
        <end position="279"/>
    </location>
</feature>
<dbReference type="PANTHER" id="PTHR43280">
    <property type="entry name" value="ARAC-FAMILY TRANSCRIPTIONAL REGULATOR"/>
    <property type="match status" value="1"/>
</dbReference>
<proteinExistence type="predicted"/>
<gene>
    <name evidence="5" type="ORF">SAMN04488134_102309</name>
</gene>